<dbReference type="EMBL" id="CZBE01000009">
    <property type="protein sequence ID" value="CUP66315.1"/>
    <property type="molecule type" value="Genomic_DNA"/>
</dbReference>
<dbReference type="PANTHER" id="PTHR43615:SF1">
    <property type="entry name" value="PPDK_N DOMAIN-CONTAINING PROTEIN"/>
    <property type="match status" value="1"/>
</dbReference>
<dbReference type="NCBIfam" id="NF004508">
    <property type="entry name" value="PRK05849.1"/>
    <property type="match status" value="1"/>
</dbReference>
<dbReference type="PANTHER" id="PTHR43615">
    <property type="entry name" value="PHOSPHOENOLPYRUVATE SYNTHASE-RELATED"/>
    <property type="match status" value="1"/>
</dbReference>
<dbReference type="Gene3D" id="3.30.470.20">
    <property type="entry name" value="ATP-grasp fold, B domain"/>
    <property type="match status" value="1"/>
</dbReference>
<dbReference type="SUPFAM" id="SSF52009">
    <property type="entry name" value="Phosphohistidine domain"/>
    <property type="match status" value="1"/>
</dbReference>
<dbReference type="InterPro" id="IPR051549">
    <property type="entry name" value="PEP_Utilizing_Enz"/>
</dbReference>
<dbReference type="Gene3D" id="3.30.1490.20">
    <property type="entry name" value="ATP-grasp fold, A domain"/>
    <property type="match status" value="1"/>
</dbReference>
<reference evidence="3 4" key="1">
    <citation type="submission" date="2015-09" db="EMBL/GenBank/DDBJ databases">
        <authorList>
            <consortium name="Pathogen Informatics"/>
        </authorList>
    </citation>
    <scope>NUCLEOTIDE SEQUENCE [LARGE SCALE GENOMIC DNA]</scope>
    <source>
        <strain evidence="3 4">2789STDY5834939</strain>
    </source>
</reference>
<evidence type="ECO:0000313" key="4">
    <source>
        <dbReference type="Proteomes" id="UP000095765"/>
    </source>
</evidence>
<dbReference type="AlphaFoldDB" id="A0A174Q6H4"/>
<gene>
    <name evidence="3" type="ORF">ERS852551_01514</name>
</gene>
<dbReference type="SUPFAM" id="SSF56059">
    <property type="entry name" value="Glutathione synthetase ATP-binding domain-like"/>
    <property type="match status" value="1"/>
</dbReference>
<keyword evidence="3" id="KW-0670">Pyruvate</keyword>
<name>A0A174Q6H4_9FIRM</name>
<dbReference type="InterPro" id="IPR002192">
    <property type="entry name" value="PPDK_AMP/ATP-bd"/>
</dbReference>
<protein>
    <submittedName>
        <fullName evidence="3">Phosphoenolpyruvate synthase</fullName>
    </submittedName>
</protein>
<dbReference type="RefSeq" id="WP_006874299.1">
    <property type="nucleotide sequence ID" value="NZ_CALWZF010000012.1"/>
</dbReference>
<dbReference type="GO" id="GO:0016301">
    <property type="term" value="F:kinase activity"/>
    <property type="evidence" value="ECO:0007669"/>
    <property type="project" value="InterPro"/>
</dbReference>
<dbReference type="InterPro" id="IPR036637">
    <property type="entry name" value="Phosphohistidine_dom_sf"/>
</dbReference>
<dbReference type="Gene3D" id="3.50.30.10">
    <property type="entry name" value="Phosphohistidine domain"/>
    <property type="match status" value="1"/>
</dbReference>
<dbReference type="Pfam" id="PF00391">
    <property type="entry name" value="PEP-utilizers"/>
    <property type="match status" value="1"/>
</dbReference>
<evidence type="ECO:0000259" key="1">
    <source>
        <dbReference type="Pfam" id="PF00391"/>
    </source>
</evidence>
<proteinExistence type="predicted"/>
<dbReference type="OrthoDB" id="9813383at2"/>
<organism evidence="3 4">
    <name type="scientific">Anaerotruncus colihominis</name>
    <dbReference type="NCBI Taxonomy" id="169435"/>
    <lineage>
        <taxon>Bacteria</taxon>
        <taxon>Bacillati</taxon>
        <taxon>Bacillota</taxon>
        <taxon>Clostridia</taxon>
        <taxon>Eubacteriales</taxon>
        <taxon>Oscillospiraceae</taxon>
        <taxon>Anaerotruncus</taxon>
    </lineage>
</organism>
<evidence type="ECO:0000313" key="3">
    <source>
        <dbReference type="EMBL" id="CUP66315.1"/>
    </source>
</evidence>
<dbReference type="InterPro" id="IPR008279">
    <property type="entry name" value="PEP-util_enz_mobile_dom"/>
</dbReference>
<dbReference type="GO" id="GO:0005524">
    <property type="term" value="F:ATP binding"/>
    <property type="evidence" value="ECO:0007669"/>
    <property type="project" value="InterPro"/>
</dbReference>
<dbReference type="Pfam" id="PF01326">
    <property type="entry name" value="PPDK_N"/>
    <property type="match status" value="1"/>
</dbReference>
<feature type="domain" description="PEP-utilising enzyme mobile" evidence="1">
    <location>
        <begin position="698"/>
        <end position="766"/>
    </location>
</feature>
<evidence type="ECO:0000259" key="2">
    <source>
        <dbReference type="Pfam" id="PF01326"/>
    </source>
</evidence>
<dbReference type="Proteomes" id="UP000095765">
    <property type="component" value="Unassembled WGS sequence"/>
</dbReference>
<feature type="domain" description="Pyruvate phosphate dikinase AMP/ATP-binding" evidence="2">
    <location>
        <begin position="42"/>
        <end position="129"/>
    </location>
</feature>
<dbReference type="InterPro" id="IPR013815">
    <property type="entry name" value="ATP_grasp_subdomain_1"/>
</dbReference>
<sequence>MIAFRTKAQTLEALEPLVKKSRILPQIRFTVDEYRAARAQTIKRMEQFADGGSVIVRSSALCEDSASESKAGQFLSVADVRGAQALGEAADRVADSFTDGDGRNMIFVQPMLKDICLSGVVFTADPNTLGNYYVINYDDSTGSTSSVTSGAGDALQTYYLFHKAACGVSKLCPVIEAVRELESLFVSTPLDVEFAVDGNGTVYILQVRPLVLRSAPADLGQQAETLGRIYQKVESGQRVKPYLHGKRTIYGVMPDWNPAEIIGVRPRPLALSLYKRLVTDGVWAYQRNNYGYKNLRSFPLMIDFAGFPYIDTRVSFNSFIPRDIDDHLSEKLADYYLDCLERQPYKHDKVEFDIIFSCYTFDLPERIQTLRAYGFSDAELETVKASLLALTNNIINTKDGLWISDTERINVLEERRENILKSDLDTVSKIYWLIEDCCRYGTLPFAGLARGGFIAVLLLKSLVNIGLLSDEDYQRYMNGLTTVSSQMIADRRNLSKEAFLVKYGHLRPGTYDILSSRYDETPDLYFSGEDVRWQETVKQDSLPFSLTLEQYRAIQDAMTQHGLKGDLLALFQFIRAGIEGREYSKYVFTKSLSAVIELAARLGAEYGYSREDMSYLDISVIDALYSSAEDIGRTLGESIRAGREKYARTLGITLPPVICRPQDVYAFFLPTGQPNYITLKSVSGQVCGGRFAGEQIAGKILLIEAADPGYDWIFSHEIAGFVTAYGGANSHLAIRAGELGIPAVIGVGEKLFARFSAAHVLELDCANKQVKILQ</sequence>
<accession>A0A174Q6H4</accession>